<evidence type="ECO:0000256" key="1">
    <source>
        <dbReference type="SAM" id="SignalP"/>
    </source>
</evidence>
<evidence type="ECO:0000313" key="2">
    <source>
        <dbReference type="EMBL" id="KGX16557.1"/>
    </source>
</evidence>
<dbReference type="EMBL" id="JQIM01000008">
    <property type="protein sequence ID" value="KGX16557.1"/>
    <property type="molecule type" value="Genomic_DNA"/>
</dbReference>
<organism evidence="2 3">
    <name type="scientific">Burkholderia pseudomallei</name>
    <name type="common">Pseudomonas pseudomallei</name>
    <dbReference type="NCBI Taxonomy" id="28450"/>
    <lineage>
        <taxon>Bacteria</taxon>
        <taxon>Pseudomonadati</taxon>
        <taxon>Pseudomonadota</taxon>
        <taxon>Betaproteobacteria</taxon>
        <taxon>Burkholderiales</taxon>
        <taxon>Burkholderiaceae</taxon>
        <taxon>Burkholderia</taxon>
        <taxon>pseudomallei group</taxon>
    </lineage>
</organism>
<dbReference type="AlphaFoldDB" id="A0AA40JHT7"/>
<feature type="chain" id="PRO_5041383495" evidence="1">
    <location>
        <begin position="21"/>
        <end position="45"/>
    </location>
</feature>
<gene>
    <name evidence="2" type="ORF">Y036_5424</name>
</gene>
<accession>A0AA40JHT7</accession>
<sequence length="45" mass="4690">MRKLAMVLSALAVVMFSGCAVSPVTGLVCPIGTHPGPYGHRCFVD</sequence>
<dbReference type="RefSeq" id="WP_157692258.1">
    <property type="nucleotide sequence ID" value="NZ_CM121444.1"/>
</dbReference>
<reference evidence="2 3" key="1">
    <citation type="submission" date="2014-08" db="EMBL/GenBank/DDBJ databases">
        <authorList>
            <person name="Bunnell A."/>
            <person name="Chain P.S."/>
            <person name="Chertkov O."/>
            <person name="Currie B.J."/>
            <person name="Daligault H.E."/>
            <person name="Davenport K.W."/>
            <person name="Davis C."/>
            <person name="Gleasner C.D."/>
            <person name="Johnson S.L."/>
            <person name="Kaestli M."/>
            <person name="Koren S."/>
            <person name="Kunde Y.A."/>
            <person name="Mayo M."/>
            <person name="McMurry K.K."/>
            <person name="Price E.P."/>
            <person name="Reitenga K.G."/>
            <person name="Robison R."/>
            <person name="Rosovitz M.J."/>
            <person name="Sarovich D.S."/>
            <person name="Teshima H."/>
        </authorList>
    </citation>
    <scope>NUCLEOTIDE SEQUENCE [LARGE SCALE GENOMIC DNA]</scope>
    <source>
        <strain evidence="2 3">MSHR44</strain>
    </source>
</reference>
<dbReference type="Proteomes" id="UP000030475">
    <property type="component" value="Unassembled WGS sequence"/>
</dbReference>
<evidence type="ECO:0000313" key="3">
    <source>
        <dbReference type="Proteomes" id="UP000030475"/>
    </source>
</evidence>
<dbReference type="PROSITE" id="PS51257">
    <property type="entry name" value="PROKAR_LIPOPROTEIN"/>
    <property type="match status" value="1"/>
</dbReference>
<name>A0AA40JHT7_BURPE</name>
<protein>
    <submittedName>
        <fullName evidence="2">Lipoprotein</fullName>
    </submittedName>
</protein>
<proteinExistence type="predicted"/>
<keyword evidence="1" id="KW-0732">Signal</keyword>
<comment type="caution">
    <text evidence="2">The sequence shown here is derived from an EMBL/GenBank/DDBJ whole genome shotgun (WGS) entry which is preliminary data.</text>
</comment>
<keyword evidence="2" id="KW-0449">Lipoprotein</keyword>
<feature type="signal peptide" evidence="1">
    <location>
        <begin position="1"/>
        <end position="20"/>
    </location>
</feature>